<dbReference type="EMBL" id="JBIAQY010000013">
    <property type="protein sequence ID" value="MFF3572403.1"/>
    <property type="molecule type" value="Genomic_DNA"/>
</dbReference>
<protein>
    <submittedName>
        <fullName evidence="2">VOC family protein</fullName>
    </submittedName>
</protein>
<dbReference type="Pfam" id="PF22659">
    <property type="entry name" value="YycE-like_C"/>
    <property type="match status" value="1"/>
</dbReference>
<name>A0ABW6S805_9NOCA</name>
<dbReference type="InterPro" id="IPR029068">
    <property type="entry name" value="Glyas_Bleomycin-R_OHBP_Dase"/>
</dbReference>
<dbReference type="RefSeq" id="WP_040824486.1">
    <property type="nucleotide sequence ID" value="NZ_JBIAQY010000013.1"/>
</dbReference>
<dbReference type="PROSITE" id="PS51819">
    <property type="entry name" value="VOC"/>
    <property type="match status" value="1"/>
</dbReference>
<dbReference type="InterPro" id="IPR058998">
    <property type="entry name" value="YycE-like_N"/>
</dbReference>
<gene>
    <name evidence="2" type="ORF">ACFYXQ_31995</name>
</gene>
<comment type="caution">
    <text evidence="2">The sequence shown here is derived from an EMBL/GenBank/DDBJ whole genome shotgun (WGS) entry which is preliminary data.</text>
</comment>
<evidence type="ECO:0000259" key="1">
    <source>
        <dbReference type="PROSITE" id="PS51819"/>
    </source>
</evidence>
<dbReference type="Proteomes" id="UP001601992">
    <property type="component" value="Unassembled WGS sequence"/>
</dbReference>
<sequence length="142" mass="15449">MSGTDTAGWPDGLSVGQVRVARPTDKLAEVERFYAGVIGLPVLYRFENHAGYDGVMLGLPGTDYHLEFTSHVDGSPCPAPTAENLLVLYFRGEAAMYELVERLAAAGHEPVEAENPYWAGVGALTFEDPDGWRVVLVPRPVF</sequence>
<feature type="domain" description="VOC" evidence="1">
    <location>
        <begin position="14"/>
        <end position="139"/>
    </location>
</feature>
<accession>A0ABW6S805</accession>
<keyword evidence="3" id="KW-1185">Reference proteome</keyword>
<dbReference type="InterPro" id="IPR058997">
    <property type="entry name" value="YycE-like_C"/>
</dbReference>
<dbReference type="Gene3D" id="3.10.180.10">
    <property type="entry name" value="2,3-Dihydroxybiphenyl 1,2-Dioxygenase, domain 1"/>
    <property type="match status" value="1"/>
</dbReference>
<reference evidence="2 3" key="1">
    <citation type="submission" date="2024-10" db="EMBL/GenBank/DDBJ databases">
        <title>The Natural Products Discovery Center: Release of the First 8490 Sequenced Strains for Exploring Actinobacteria Biosynthetic Diversity.</title>
        <authorList>
            <person name="Kalkreuter E."/>
            <person name="Kautsar S.A."/>
            <person name="Yang D."/>
            <person name="Bader C.D."/>
            <person name="Teijaro C.N."/>
            <person name="Fluegel L."/>
            <person name="Davis C.M."/>
            <person name="Simpson J.R."/>
            <person name="Lauterbach L."/>
            <person name="Steele A.D."/>
            <person name="Gui C."/>
            <person name="Meng S."/>
            <person name="Li G."/>
            <person name="Viehrig K."/>
            <person name="Ye F."/>
            <person name="Su P."/>
            <person name="Kiefer A.F."/>
            <person name="Nichols A."/>
            <person name="Cepeda A.J."/>
            <person name="Yan W."/>
            <person name="Fan B."/>
            <person name="Jiang Y."/>
            <person name="Adhikari A."/>
            <person name="Zheng C.-J."/>
            <person name="Schuster L."/>
            <person name="Cowan T.M."/>
            <person name="Smanski M.J."/>
            <person name="Chevrette M.G."/>
            <person name="De Carvalho L.P.S."/>
            <person name="Shen B."/>
        </authorList>
    </citation>
    <scope>NUCLEOTIDE SEQUENCE [LARGE SCALE GENOMIC DNA]</scope>
    <source>
        <strain evidence="2 3">NPDC002593</strain>
    </source>
</reference>
<dbReference type="SUPFAM" id="SSF54593">
    <property type="entry name" value="Glyoxalase/Bleomycin resistance protein/Dihydroxybiphenyl dioxygenase"/>
    <property type="match status" value="1"/>
</dbReference>
<dbReference type="Pfam" id="PF22658">
    <property type="entry name" value="YycE-like_N"/>
    <property type="match status" value="1"/>
</dbReference>
<organism evidence="2 3">
    <name type="scientific">Nocardia jiangxiensis</name>
    <dbReference type="NCBI Taxonomy" id="282685"/>
    <lineage>
        <taxon>Bacteria</taxon>
        <taxon>Bacillati</taxon>
        <taxon>Actinomycetota</taxon>
        <taxon>Actinomycetes</taxon>
        <taxon>Mycobacteriales</taxon>
        <taxon>Nocardiaceae</taxon>
        <taxon>Nocardia</taxon>
    </lineage>
</organism>
<dbReference type="InterPro" id="IPR037523">
    <property type="entry name" value="VOC_core"/>
</dbReference>
<evidence type="ECO:0000313" key="3">
    <source>
        <dbReference type="Proteomes" id="UP001601992"/>
    </source>
</evidence>
<evidence type="ECO:0000313" key="2">
    <source>
        <dbReference type="EMBL" id="MFF3572403.1"/>
    </source>
</evidence>
<dbReference type="CDD" id="cd06587">
    <property type="entry name" value="VOC"/>
    <property type="match status" value="1"/>
</dbReference>
<proteinExistence type="predicted"/>